<dbReference type="AlphaFoldDB" id="A0AAP0M5B8"/>
<dbReference type="Gene3D" id="1.10.510.10">
    <property type="entry name" value="Transferase(Phosphotransferase) domain 1"/>
    <property type="match status" value="1"/>
</dbReference>
<comment type="caution">
    <text evidence="1">The sequence shown here is derived from an EMBL/GenBank/DDBJ whole genome shotgun (WGS) entry which is preliminary data.</text>
</comment>
<gene>
    <name evidence="1" type="ORF">WN944_014215</name>
</gene>
<evidence type="ECO:0000313" key="1">
    <source>
        <dbReference type="EMBL" id="KAK9199028.1"/>
    </source>
</evidence>
<reference evidence="1 2" key="1">
    <citation type="submission" date="2024-05" db="EMBL/GenBank/DDBJ databases">
        <title>Haplotype-resolved chromosome-level genome assembly of Huyou (Citrus changshanensis).</title>
        <authorList>
            <person name="Miao C."/>
            <person name="Chen W."/>
            <person name="Wu Y."/>
            <person name="Wang L."/>
            <person name="Zhao S."/>
            <person name="Grierson D."/>
            <person name="Xu C."/>
            <person name="Chen K."/>
        </authorList>
    </citation>
    <scope>NUCLEOTIDE SEQUENCE [LARGE SCALE GENOMIC DNA]</scope>
    <source>
        <strain evidence="1">01-14</strain>
        <tissue evidence="1">Leaf</tissue>
    </source>
</reference>
<evidence type="ECO:0000313" key="2">
    <source>
        <dbReference type="Proteomes" id="UP001428341"/>
    </source>
</evidence>
<keyword evidence="2" id="KW-1185">Reference proteome</keyword>
<dbReference type="InterPro" id="IPR052451">
    <property type="entry name" value="Ser/Thr_kinase-like"/>
</dbReference>
<accession>A0AAP0M5B8</accession>
<sequence length="138" mass="15870">MVNGSLEKWLCSHNYFLDILERLNIMTDVGPALEYLHHDHSSAPVMEKICDSNHDSGYNWLYGTRQEINLLMKTFTRSKPTNEMFTGEISLRDWLRESLPRALSDVVDANLVREEQAFSAKMNCLLGIMHSALDCCME</sequence>
<organism evidence="1 2">
    <name type="scientific">Citrus x changshan-huyou</name>
    <dbReference type="NCBI Taxonomy" id="2935761"/>
    <lineage>
        <taxon>Eukaryota</taxon>
        <taxon>Viridiplantae</taxon>
        <taxon>Streptophyta</taxon>
        <taxon>Embryophyta</taxon>
        <taxon>Tracheophyta</taxon>
        <taxon>Spermatophyta</taxon>
        <taxon>Magnoliopsida</taxon>
        <taxon>eudicotyledons</taxon>
        <taxon>Gunneridae</taxon>
        <taxon>Pentapetalae</taxon>
        <taxon>rosids</taxon>
        <taxon>malvids</taxon>
        <taxon>Sapindales</taxon>
        <taxon>Rutaceae</taxon>
        <taxon>Aurantioideae</taxon>
        <taxon>Citrus</taxon>
    </lineage>
</organism>
<dbReference type="Proteomes" id="UP001428341">
    <property type="component" value="Unassembled WGS sequence"/>
</dbReference>
<name>A0AAP0M5B8_9ROSI</name>
<dbReference type="InterPro" id="IPR011009">
    <property type="entry name" value="Kinase-like_dom_sf"/>
</dbReference>
<dbReference type="PANTHER" id="PTHR48008:SF14">
    <property type="entry name" value="PROTEIN KINASE DOMAIN-CONTAINING PROTEIN"/>
    <property type="match status" value="1"/>
</dbReference>
<dbReference type="PANTHER" id="PTHR48008">
    <property type="entry name" value="LEUCINE-RICH REPEAT RECEPTOR-LIKE PROTEIN KINASE IMK3-RELATED"/>
    <property type="match status" value="1"/>
</dbReference>
<dbReference type="SUPFAM" id="SSF56112">
    <property type="entry name" value="Protein kinase-like (PK-like)"/>
    <property type="match status" value="1"/>
</dbReference>
<dbReference type="EMBL" id="JBCGBO010000005">
    <property type="protein sequence ID" value="KAK9199028.1"/>
    <property type="molecule type" value="Genomic_DNA"/>
</dbReference>
<proteinExistence type="predicted"/>
<protein>
    <submittedName>
        <fullName evidence="1">Uncharacterized protein</fullName>
    </submittedName>
</protein>